<protein>
    <submittedName>
        <fullName evidence="2">Uncharacterized protein</fullName>
    </submittedName>
</protein>
<accession>A0AAN6H7V8</accession>
<organism evidence="2 3">
    <name type="scientific">Friedmanniomyces endolithicus</name>
    <dbReference type="NCBI Taxonomy" id="329885"/>
    <lineage>
        <taxon>Eukaryota</taxon>
        <taxon>Fungi</taxon>
        <taxon>Dikarya</taxon>
        <taxon>Ascomycota</taxon>
        <taxon>Pezizomycotina</taxon>
        <taxon>Dothideomycetes</taxon>
        <taxon>Dothideomycetidae</taxon>
        <taxon>Mycosphaerellales</taxon>
        <taxon>Teratosphaeriaceae</taxon>
        <taxon>Friedmanniomyces</taxon>
    </lineage>
</organism>
<dbReference type="EMBL" id="JAUJLE010000454">
    <property type="protein sequence ID" value="KAK0955886.1"/>
    <property type="molecule type" value="Genomic_DNA"/>
</dbReference>
<feature type="region of interest" description="Disordered" evidence="1">
    <location>
        <begin position="560"/>
        <end position="605"/>
    </location>
</feature>
<name>A0AAN6H7V8_9PEZI</name>
<dbReference type="Proteomes" id="UP001175353">
    <property type="component" value="Unassembled WGS sequence"/>
</dbReference>
<proteinExistence type="predicted"/>
<keyword evidence="3" id="KW-1185">Reference proteome</keyword>
<feature type="region of interest" description="Disordered" evidence="1">
    <location>
        <begin position="645"/>
        <end position="673"/>
    </location>
</feature>
<evidence type="ECO:0000313" key="2">
    <source>
        <dbReference type="EMBL" id="KAK0955886.1"/>
    </source>
</evidence>
<evidence type="ECO:0000313" key="3">
    <source>
        <dbReference type="Proteomes" id="UP001175353"/>
    </source>
</evidence>
<feature type="compositionally biased region" description="Polar residues" evidence="1">
    <location>
        <begin position="584"/>
        <end position="605"/>
    </location>
</feature>
<gene>
    <name evidence="2" type="ORF">LTR91_022643</name>
</gene>
<evidence type="ECO:0000256" key="1">
    <source>
        <dbReference type="SAM" id="MobiDB-lite"/>
    </source>
</evidence>
<dbReference type="AlphaFoldDB" id="A0AAN6H7V8"/>
<comment type="caution">
    <text evidence="2">The sequence shown here is derived from an EMBL/GenBank/DDBJ whole genome shotgun (WGS) entry which is preliminary data.</text>
</comment>
<feature type="compositionally biased region" description="Low complexity" evidence="1">
    <location>
        <begin position="657"/>
        <end position="673"/>
    </location>
</feature>
<feature type="region of interest" description="Disordered" evidence="1">
    <location>
        <begin position="309"/>
        <end position="358"/>
    </location>
</feature>
<feature type="compositionally biased region" description="Low complexity" evidence="1">
    <location>
        <begin position="560"/>
        <end position="574"/>
    </location>
</feature>
<feature type="region of interest" description="Disordered" evidence="1">
    <location>
        <begin position="437"/>
        <end position="459"/>
    </location>
</feature>
<feature type="compositionally biased region" description="Low complexity" evidence="1">
    <location>
        <begin position="327"/>
        <end position="342"/>
    </location>
</feature>
<sequence length="703" mass="71149">MLTAEGSRAPGPGWSTITSTVDNTAPRFTTTFNVWTSFSKANVSFLVGVPTARGRLTTMTPVYALGSPVHSGSLVTYPEINVTFTTITGPTPDCKFSGVATAVVETDCGRCTLNGGTVELYYWPSPAPLSTSHPTITGSTSSPLRSTALNGTTLYSPSVYISFQTAFATNSCRRVGRDHTGTMLALRPEDVSTQVHVGGPVYQSGANRYGAMNYADLTGSPPASVYESQPSCIMFGCATIYPSSYFPTLVVPPQMRLLDNAREDCDVGLDELYDPPVALTPQTVMATPTLPSAVVISATAAAPQSTATVHAPDTTGLDPALNSVSKASSADDSMSLTSSTADKPVDPPLTSASDTAASSTNAVFPTSLSLSASAYLTADSIAGAIISLLSSSAPLLLDPMTSAIAGATKLSALRQSSDHGSASSAAALGGVSSPTRGLASWDPAATVPPPMPHSADPPTVATGLGSFSVVMSAMHVSATKVVGTPSSSNPEALLDALVPDAIEPVIPAVVLVLTVTATTSAGTSVAANPSFSPDGGVSIAASGDATSLSSTMSLTAAGTPFPATRSASTRCTSSNGSDGEIHGSSFTGTPNRSTQDQASSITRGSSAVATFTTSSIIPTVTSEGIIAESSNETSTPVRLPVVTTAGSPASLTDGMLTSSRGSPSSARSTSGCASNDGVWAATKAKMMLVAHASVPLLFMVMRS</sequence>
<reference evidence="2" key="1">
    <citation type="submission" date="2023-06" db="EMBL/GenBank/DDBJ databases">
        <title>Black Yeasts Isolated from many extreme environments.</title>
        <authorList>
            <person name="Coleine C."/>
            <person name="Stajich J.E."/>
            <person name="Selbmann L."/>
        </authorList>
    </citation>
    <scope>NUCLEOTIDE SEQUENCE</scope>
    <source>
        <strain evidence="2">CCFEE 5200</strain>
    </source>
</reference>